<dbReference type="NCBIfam" id="TIGR02970">
    <property type="entry name" value="succ_dehyd_cytB"/>
    <property type="match status" value="1"/>
</dbReference>
<evidence type="ECO:0000256" key="8">
    <source>
        <dbReference type="SAM" id="Phobius"/>
    </source>
</evidence>
<proteinExistence type="predicted"/>
<dbReference type="SUPFAM" id="SSF81343">
    <property type="entry name" value="Fumarate reductase respiratory complex transmembrane subunits"/>
    <property type="match status" value="1"/>
</dbReference>
<evidence type="ECO:0000256" key="3">
    <source>
        <dbReference type="ARBA" id="ARBA00022692"/>
    </source>
</evidence>
<evidence type="ECO:0000256" key="4">
    <source>
        <dbReference type="ARBA" id="ARBA00022723"/>
    </source>
</evidence>
<dbReference type="InterPro" id="IPR000701">
    <property type="entry name" value="SuccDH_FuR_B_TM-su"/>
</dbReference>
<dbReference type="PANTHER" id="PTHR10978:SF5">
    <property type="entry name" value="SUCCINATE DEHYDROGENASE CYTOCHROME B560 SUBUNIT, MITOCHONDRIAL"/>
    <property type="match status" value="1"/>
</dbReference>
<gene>
    <name evidence="9" type="ORF">Poli38472_005656</name>
</gene>
<keyword evidence="5 8" id="KW-1133">Transmembrane helix</keyword>
<evidence type="ECO:0000256" key="7">
    <source>
        <dbReference type="ARBA" id="ARBA00023136"/>
    </source>
</evidence>
<keyword evidence="4" id="KW-0479">Metal-binding</keyword>
<dbReference type="GO" id="GO:0005739">
    <property type="term" value="C:mitochondrion"/>
    <property type="evidence" value="ECO:0007669"/>
    <property type="project" value="GOC"/>
</dbReference>
<feature type="transmembrane region" description="Helical" evidence="8">
    <location>
        <begin position="134"/>
        <end position="156"/>
    </location>
</feature>
<dbReference type="InterPro" id="IPR014314">
    <property type="entry name" value="Succ_DH_cytb556"/>
</dbReference>
<dbReference type="EMBL" id="SPLM01000073">
    <property type="protein sequence ID" value="TMW63038.1"/>
    <property type="molecule type" value="Genomic_DNA"/>
</dbReference>
<dbReference type="GO" id="GO:0006121">
    <property type="term" value="P:mitochondrial electron transport, succinate to ubiquinone"/>
    <property type="evidence" value="ECO:0007669"/>
    <property type="project" value="TreeGrafter"/>
</dbReference>
<evidence type="ECO:0008006" key="11">
    <source>
        <dbReference type="Google" id="ProtNLM"/>
    </source>
</evidence>
<dbReference type="GO" id="GO:0009055">
    <property type="term" value="F:electron transfer activity"/>
    <property type="evidence" value="ECO:0007669"/>
    <property type="project" value="InterPro"/>
</dbReference>
<sequence length="168" mass="17596">MLAHSSRRAFSVSSRSVLPTSAVPYTEQQKRLGRPLSPHVTVYKQPVTAVSSILNRIAGTGLAIGFGGLGAIAAAGGDVPGWITATQTAAPGLMPFVKFLVAFPLTYHYIGGVRHLVWDRKPEYITFKVSQKSSVAAIGGAIAVSIAASFVTLPAATNDKDAHAKKVP</sequence>
<comment type="caution">
    <text evidence="9">The sequence shown here is derived from an EMBL/GenBank/DDBJ whole genome shotgun (WGS) entry which is preliminary data.</text>
</comment>
<dbReference type="Gene3D" id="1.20.1300.10">
    <property type="entry name" value="Fumarate reductase/succinate dehydrogenase, transmembrane subunit"/>
    <property type="match status" value="1"/>
</dbReference>
<keyword evidence="2" id="KW-0349">Heme</keyword>
<dbReference type="GO" id="GO:0046872">
    <property type="term" value="F:metal ion binding"/>
    <property type="evidence" value="ECO:0007669"/>
    <property type="project" value="UniProtKB-KW"/>
</dbReference>
<keyword evidence="6" id="KW-0408">Iron</keyword>
<keyword evidence="3 8" id="KW-0812">Transmembrane</keyword>
<evidence type="ECO:0000256" key="2">
    <source>
        <dbReference type="ARBA" id="ARBA00022617"/>
    </source>
</evidence>
<dbReference type="GO" id="GO:0006099">
    <property type="term" value="P:tricarboxylic acid cycle"/>
    <property type="evidence" value="ECO:0007669"/>
    <property type="project" value="InterPro"/>
</dbReference>
<reference evidence="9" key="1">
    <citation type="submission" date="2019-03" db="EMBL/GenBank/DDBJ databases">
        <title>Long read genome sequence of the mycoparasitic Pythium oligandrum ATCC 38472 isolated from sugarbeet rhizosphere.</title>
        <authorList>
            <person name="Gaulin E."/>
        </authorList>
    </citation>
    <scope>NUCLEOTIDE SEQUENCE</scope>
    <source>
        <strain evidence="9">ATCC 38472_TT</strain>
    </source>
</reference>
<dbReference type="GO" id="GO:0016020">
    <property type="term" value="C:membrane"/>
    <property type="evidence" value="ECO:0007669"/>
    <property type="project" value="UniProtKB-SubCell"/>
</dbReference>
<name>A0A8K1CIE3_PYTOL</name>
<evidence type="ECO:0000256" key="6">
    <source>
        <dbReference type="ARBA" id="ARBA00023004"/>
    </source>
</evidence>
<dbReference type="OrthoDB" id="588261at2759"/>
<dbReference type="InterPro" id="IPR034804">
    <property type="entry name" value="SQR/QFR_C/D"/>
</dbReference>
<dbReference type="PANTHER" id="PTHR10978">
    <property type="entry name" value="SUCCINATE DEHYDROGENASE CYTOCHROME B560 SUBUNIT"/>
    <property type="match status" value="1"/>
</dbReference>
<accession>A0A8K1CIE3</accession>
<dbReference type="AlphaFoldDB" id="A0A8K1CIE3"/>
<feature type="transmembrane region" description="Helical" evidence="8">
    <location>
        <begin position="96"/>
        <end position="113"/>
    </location>
</feature>
<evidence type="ECO:0000313" key="10">
    <source>
        <dbReference type="Proteomes" id="UP000794436"/>
    </source>
</evidence>
<dbReference type="CDD" id="cd03499">
    <property type="entry name" value="SQR_TypeC_SdhC"/>
    <property type="match status" value="1"/>
</dbReference>
<evidence type="ECO:0000256" key="1">
    <source>
        <dbReference type="ARBA" id="ARBA00004370"/>
    </source>
</evidence>
<evidence type="ECO:0000256" key="5">
    <source>
        <dbReference type="ARBA" id="ARBA00022989"/>
    </source>
</evidence>
<keyword evidence="10" id="KW-1185">Reference proteome</keyword>
<feature type="transmembrane region" description="Helical" evidence="8">
    <location>
        <begin position="53"/>
        <end position="76"/>
    </location>
</feature>
<comment type="subcellular location">
    <subcellularLocation>
        <location evidence="1">Membrane</location>
    </subcellularLocation>
</comment>
<dbReference type="Pfam" id="PF01127">
    <property type="entry name" value="Sdh_cyt"/>
    <property type="match status" value="1"/>
</dbReference>
<keyword evidence="7 8" id="KW-0472">Membrane</keyword>
<evidence type="ECO:0000313" key="9">
    <source>
        <dbReference type="EMBL" id="TMW63038.1"/>
    </source>
</evidence>
<organism evidence="9 10">
    <name type="scientific">Pythium oligandrum</name>
    <name type="common">Mycoparasitic fungus</name>
    <dbReference type="NCBI Taxonomy" id="41045"/>
    <lineage>
        <taxon>Eukaryota</taxon>
        <taxon>Sar</taxon>
        <taxon>Stramenopiles</taxon>
        <taxon>Oomycota</taxon>
        <taxon>Peronosporomycetes</taxon>
        <taxon>Pythiales</taxon>
        <taxon>Pythiaceae</taxon>
        <taxon>Pythium</taxon>
    </lineage>
</organism>
<protein>
    <recommendedName>
        <fullName evidence="11">Succinate dehydrogenase subunit C</fullName>
    </recommendedName>
</protein>
<dbReference type="Proteomes" id="UP000794436">
    <property type="component" value="Unassembled WGS sequence"/>
</dbReference>